<keyword evidence="5 8" id="KW-1133">Transmembrane helix</keyword>
<keyword evidence="4 8" id="KW-0812">Transmembrane</keyword>
<keyword evidence="6 8" id="KW-0472">Membrane</keyword>
<evidence type="ECO:0000256" key="5">
    <source>
        <dbReference type="ARBA" id="ARBA00022989"/>
    </source>
</evidence>
<dbReference type="RefSeq" id="WP_190852595.1">
    <property type="nucleotide sequence ID" value="NZ_AP023440.1"/>
</dbReference>
<dbReference type="PROSITE" id="PS50850">
    <property type="entry name" value="MFS"/>
    <property type="match status" value="1"/>
</dbReference>
<dbReference type="InterPro" id="IPR036259">
    <property type="entry name" value="MFS_trans_sf"/>
</dbReference>
<feature type="transmembrane region" description="Helical" evidence="8">
    <location>
        <begin position="33"/>
        <end position="55"/>
    </location>
</feature>
<dbReference type="Proteomes" id="UP000516444">
    <property type="component" value="Chromosome"/>
</dbReference>
<keyword evidence="11" id="KW-1185">Reference proteome</keyword>
<feature type="transmembrane region" description="Helical" evidence="8">
    <location>
        <begin position="185"/>
        <end position="206"/>
    </location>
</feature>
<dbReference type="SUPFAM" id="SSF103473">
    <property type="entry name" value="MFS general substrate transporter"/>
    <property type="match status" value="2"/>
</dbReference>
<gene>
    <name evidence="10" type="ORF">GCM10017557_55740</name>
</gene>
<evidence type="ECO:0000256" key="6">
    <source>
        <dbReference type="ARBA" id="ARBA00023136"/>
    </source>
</evidence>
<keyword evidence="2" id="KW-0813">Transport</keyword>
<feature type="transmembrane region" description="Helical" evidence="8">
    <location>
        <begin position="218"/>
        <end position="237"/>
    </location>
</feature>
<accession>A0A7G1PCB1</accession>
<evidence type="ECO:0000256" key="2">
    <source>
        <dbReference type="ARBA" id="ARBA00022448"/>
    </source>
</evidence>
<feature type="domain" description="Major facilitator superfamily (MFS) profile" evidence="9">
    <location>
        <begin position="30"/>
        <end position="482"/>
    </location>
</feature>
<feature type="transmembrane region" description="Helical" evidence="8">
    <location>
        <begin position="96"/>
        <end position="118"/>
    </location>
</feature>
<feature type="transmembrane region" description="Helical" evidence="8">
    <location>
        <begin position="249"/>
        <end position="267"/>
    </location>
</feature>
<dbReference type="PANTHER" id="PTHR42718">
    <property type="entry name" value="MAJOR FACILITATOR SUPERFAMILY MULTIDRUG TRANSPORTER MFSC"/>
    <property type="match status" value="1"/>
</dbReference>
<evidence type="ECO:0000313" key="10">
    <source>
        <dbReference type="EMBL" id="BCL30715.1"/>
    </source>
</evidence>
<dbReference type="Gene3D" id="1.20.1250.20">
    <property type="entry name" value="MFS general substrate transporter like domains"/>
    <property type="match status" value="2"/>
</dbReference>
<evidence type="ECO:0000256" key="8">
    <source>
        <dbReference type="SAM" id="Phobius"/>
    </source>
</evidence>
<organism evidence="10 11">
    <name type="scientific">Streptomyces aurantiacus</name>
    <dbReference type="NCBI Taxonomy" id="47760"/>
    <lineage>
        <taxon>Bacteria</taxon>
        <taxon>Bacillati</taxon>
        <taxon>Actinomycetota</taxon>
        <taxon>Actinomycetes</taxon>
        <taxon>Kitasatosporales</taxon>
        <taxon>Streptomycetaceae</taxon>
        <taxon>Streptomyces</taxon>
        <taxon>Streptomyces aurantiacus group</taxon>
    </lineage>
</organism>
<feature type="transmembrane region" description="Helical" evidence="8">
    <location>
        <begin position="357"/>
        <end position="377"/>
    </location>
</feature>
<feature type="transmembrane region" description="Helical" evidence="8">
    <location>
        <begin position="456"/>
        <end position="475"/>
    </location>
</feature>
<feature type="transmembrane region" description="Helical" evidence="8">
    <location>
        <begin position="331"/>
        <end position="350"/>
    </location>
</feature>
<dbReference type="GO" id="GO:0022857">
    <property type="term" value="F:transmembrane transporter activity"/>
    <property type="evidence" value="ECO:0007669"/>
    <property type="project" value="InterPro"/>
</dbReference>
<comment type="subcellular location">
    <subcellularLocation>
        <location evidence="1">Cell membrane</location>
        <topology evidence="1">Multi-pass membrane protein</topology>
    </subcellularLocation>
</comment>
<sequence length="497" mass="48885">MWVAAGLTAAAMSVVRKLRQGGSRRPAGGGPPVLLLAAFGVAIAQTIVLAALPVYARALDVAATGATWLLTAFMLASAVATPVAGRLGDLIGHRRLLVTGLALLLAGSVVAAVSTQLGSYPGVVTGRVLQGLSGGVFPCAFGLARQSVPAERLGGVVAALSAMFGVGGALGMVAAGPLVDVTGPAAPFWLIAVLAVLALAGMVRVPSPSTSASPTGRVDLPGAALLAGTLVALLLAISQGRAWGWSSPGIVALFVTAVALAAAFGLVERRVAAPLVDLRLLIGPRLLTTNVATLVVGVGMFAAVTLLPLFVQTPTALGYGFGYSPARTGLLMAPIAVCMLLAAPLTVRISSALGARAAFRAGTILAAIALGGLGLLHEHIAEVLVWCALLGLAYGLAFASLGGLVVGAVGQEQTGAATGINTILRTVGGALGSVLAAVIVTSSATAPGQPPAESGYTAAFIVAAAIALCAAAVTATRGAVTAQPGSEAVNAELGEGR</sequence>
<feature type="transmembrane region" description="Helical" evidence="8">
    <location>
        <begin position="422"/>
        <end position="444"/>
    </location>
</feature>
<evidence type="ECO:0000256" key="7">
    <source>
        <dbReference type="ARBA" id="ARBA00023251"/>
    </source>
</evidence>
<feature type="transmembrane region" description="Helical" evidence="8">
    <location>
        <begin position="61"/>
        <end position="84"/>
    </location>
</feature>
<dbReference type="InterPro" id="IPR020846">
    <property type="entry name" value="MFS_dom"/>
</dbReference>
<evidence type="ECO:0000256" key="1">
    <source>
        <dbReference type="ARBA" id="ARBA00004651"/>
    </source>
</evidence>
<feature type="transmembrane region" description="Helical" evidence="8">
    <location>
        <begin position="287"/>
        <end position="311"/>
    </location>
</feature>
<name>A0A7G1PCB1_9ACTN</name>
<dbReference type="GO" id="GO:0046677">
    <property type="term" value="P:response to antibiotic"/>
    <property type="evidence" value="ECO:0007669"/>
    <property type="project" value="UniProtKB-KW"/>
</dbReference>
<evidence type="ECO:0000259" key="9">
    <source>
        <dbReference type="PROSITE" id="PS50850"/>
    </source>
</evidence>
<proteinExistence type="predicted"/>
<dbReference type="InterPro" id="IPR011701">
    <property type="entry name" value="MFS"/>
</dbReference>
<evidence type="ECO:0000313" key="11">
    <source>
        <dbReference type="Proteomes" id="UP000516444"/>
    </source>
</evidence>
<dbReference type="EMBL" id="AP023440">
    <property type="protein sequence ID" value="BCL30715.1"/>
    <property type="molecule type" value="Genomic_DNA"/>
</dbReference>
<reference evidence="10 11" key="1">
    <citation type="journal article" date="2014" name="Int. J. Syst. Evol. Microbiol.">
        <title>Complete genome sequence of Corynebacterium casei LMG S-19264T (=DSM 44701T), isolated from a smear-ripened cheese.</title>
        <authorList>
            <consortium name="US DOE Joint Genome Institute (JGI-PGF)"/>
            <person name="Walter F."/>
            <person name="Albersmeier A."/>
            <person name="Kalinowski J."/>
            <person name="Ruckert C."/>
        </authorList>
    </citation>
    <scope>NUCLEOTIDE SEQUENCE [LARGE SCALE GENOMIC DNA]</scope>
    <source>
        <strain evidence="10 11">JCM 4677</strain>
    </source>
</reference>
<evidence type="ECO:0000256" key="3">
    <source>
        <dbReference type="ARBA" id="ARBA00022475"/>
    </source>
</evidence>
<dbReference type="GO" id="GO:0005886">
    <property type="term" value="C:plasma membrane"/>
    <property type="evidence" value="ECO:0007669"/>
    <property type="project" value="UniProtKB-SubCell"/>
</dbReference>
<feature type="transmembrane region" description="Helical" evidence="8">
    <location>
        <begin position="156"/>
        <end position="179"/>
    </location>
</feature>
<protein>
    <submittedName>
        <fullName evidence="10">MFS transporter</fullName>
    </submittedName>
</protein>
<evidence type="ECO:0000256" key="4">
    <source>
        <dbReference type="ARBA" id="ARBA00022692"/>
    </source>
</evidence>
<feature type="transmembrane region" description="Helical" evidence="8">
    <location>
        <begin position="383"/>
        <end position="410"/>
    </location>
</feature>
<dbReference type="Pfam" id="PF07690">
    <property type="entry name" value="MFS_1"/>
    <property type="match status" value="1"/>
</dbReference>
<feature type="transmembrane region" description="Helical" evidence="8">
    <location>
        <begin position="124"/>
        <end position="144"/>
    </location>
</feature>
<dbReference type="KEGG" id="sgm:GCM10017557_55740"/>
<keyword evidence="7" id="KW-0046">Antibiotic resistance</keyword>
<dbReference type="PANTHER" id="PTHR42718:SF46">
    <property type="entry name" value="BLR6921 PROTEIN"/>
    <property type="match status" value="1"/>
</dbReference>
<keyword evidence="3" id="KW-1003">Cell membrane</keyword>
<dbReference type="AlphaFoldDB" id="A0A7G1PCB1"/>